<keyword evidence="3" id="KW-0732">Signal</keyword>
<dbReference type="AlphaFoldDB" id="A0A7R9PZV1"/>
<dbReference type="OrthoDB" id="6536510at2759"/>
<feature type="compositionally biased region" description="Polar residues" evidence="1">
    <location>
        <begin position="414"/>
        <end position="440"/>
    </location>
</feature>
<evidence type="ECO:0000256" key="3">
    <source>
        <dbReference type="SAM" id="SignalP"/>
    </source>
</evidence>
<feature type="region of interest" description="Disordered" evidence="1">
    <location>
        <begin position="26"/>
        <end position="125"/>
    </location>
</feature>
<feature type="region of interest" description="Disordered" evidence="1">
    <location>
        <begin position="484"/>
        <end position="505"/>
    </location>
</feature>
<evidence type="ECO:0000256" key="1">
    <source>
        <dbReference type="SAM" id="MobiDB-lite"/>
    </source>
</evidence>
<feature type="compositionally biased region" description="Low complexity" evidence="1">
    <location>
        <begin position="78"/>
        <end position="125"/>
    </location>
</feature>
<keyword evidence="5" id="KW-1185">Reference proteome</keyword>
<organism evidence="4">
    <name type="scientific">Medioppia subpectinata</name>
    <dbReference type="NCBI Taxonomy" id="1979941"/>
    <lineage>
        <taxon>Eukaryota</taxon>
        <taxon>Metazoa</taxon>
        <taxon>Ecdysozoa</taxon>
        <taxon>Arthropoda</taxon>
        <taxon>Chelicerata</taxon>
        <taxon>Arachnida</taxon>
        <taxon>Acari</taxon>
        <taxon>Acariformes</taxon>
        <taxon>Sarcoptiformes</taxon>
        <taxon>Oribatida</taxon>
        <taxon>Brachypylina</taxon>
        <taxon>Oppioidea</taxon>
        <taxon>Oppiidae</taxon>
        <taxon>Medioppia</taxon>
    </lineage>
</organism>
<name>A0A7R9PZV1_9ACAR</name>
<gene>
    <name evidence="4" type="ORF">OSB1V03_LOCUS6550</name>
</gene>
<feature type="region of interest" description="Disordered" evidence="1">
    <location>
        <begin position="408"/>
        <end position="460"/>
    </location>
</feature>
<dbReference type="EMBL" id="CAJPIZ010003584">
    <property type="protein sequence ID" value="CAG2106547.1"/>
    <property type="molecule type" value="Genomic_DNA"/>
</dbReference>
<feature type="transmembrane region" description="Helical" evidence="2">
    <location>
        <begin position="464"/>
        <end position="480"/>
    </location>
</feature>
<feature type="compositionally biased region" description="Low complexity" evidence="1">
    <location>
        <begin position="441"/>
        <end position="460"/>
    </location>
</feature>
<accession>A0A7R9PZV1</accession>
<feature type="compositionally biased region" description="Low complexity" evidence="1">
    <location>
        <begin position="26"/>
        <end position="67"/>
    </location>
</feature>
<feature type="signal peptide" evidence="3">
    <location>
        <begin position="1"/>
        <end position="18"/>
    </location>
</feature>
<sequence length="505" mass="53592">MLSLYPSLVLIGLVAINGVILQSSPSPSAPSAISVTTQSGVTTSSGQSAAGSPSSPSDVSTTPSGVSASAGQSTFNNTVTASGVSTTSGQSGAASQSSSVSTTTGASAGSPTSQPTGVSSTGQSSVSPTVAVTAWPSFDICNRIPEMTFSTFSVAFIIDDYFYFGTNQSLYTAIMTGQDWHYSVHQNYQYLFPEFKADTIEGAVYFGSSQKCNKLVTNCAIMSNASDIVLLFGTTSGQFGYRAFVLKSSAGGLQTLNPVNDQNEMPWDLPPIGTMNDEFWPRNLNNNYYSLAYDTIKQLLYISATDLSGSKDVHKLYVRHVDGQLAGTYNSLSIPVNLPYQSIVSLNGKLFGKRDVEWDLLDTSDPNNRSVVSSQMYKWKEFLNCQKTSPLFETTTSVSITTTTLATNTSVSSGTQTPASAANDTTLSSVTIGGQSTSGDTGTVGSANTSSSTTSSPTQKSSNTTFWIILIVVIVIVALNRKHPRNRRTRSPKRVDRNQRSSPRG</sequence>
<evidence type="ECO:0000313" key="5">
    <source>
        <dbReference type="Proteomes" id="UP000759131"/>
    </source>
</evidence>
<keyword evidence="2" id="KW-0812">Transmembrane</keyword>
<keyword evidence="2" id="KW-0472">Membrane</keyword>
<evidence type="ECO:0000313" key="4">
    <source>
        <dbReference type="EMBL" id="CAD7626117.1"/>
    </source>
</evidence>
<feature type="chain" id="PRO_5036403710" evidence="3">
    <location>
        <begin position="19"/>
        <end position="505"/>
    </location>
</feature>
<dbReference type="EMBL" id="OC858159">
    <property type="protein sequence ID" value="CAD7626117.1"/>
    <property type="molecule type" value="Genomic_DNA"/>
</dbReference>
<reference evidence="4" key="1">
    <citation type="submission" date="2020-11" db="EMBL/GenBank/DDBJ databases">
        <authorList>
            <person name="Tran Van P."/>
        </authorList>
    </citation>
    <scope>NUCLEOTIDE SEQUENCE</scope>
</reference>
<evidence type="ECO:0000256" key="2">
    <source>
        <dbReference type="SAM" id="Phobius"/>
    </source>
</evidence>
<proteinExistence type="predicted"/>
<keyword evidence="2" id="KW-1133">Transmembrane helix</keyword>
<protein>
    <submittedName>
        <fullName evidence="4">Uncharacterized protein</fullName>
    </submittedName>
</protein>
<dbReference type="Proteomes" id="UP000759131">
    <property type="component" value="Unassembled WGS sequence"/>
</dbReference>